<proteinExistence type="predicted"/>
<name>A0A0B7J451_9RICK</name>
<reference evidence="2 3" key="1">
    <citation type="submission" date="2015-01" db="EMBL/GenBank/DDBJ databases">
        <title>Draft genome sequence of Rickettsia monacensis strain IrR/Munich.</title>
        <authorList>
            <person name="Felsheim R.F."/>
            <person name="Johnson S.L."/>
            <person name="Kurtti T.J."/>
            <person name="Munderloh U.G."/>
        </authorList>
    </citation>
    <scope>NUCLEOTIDE SEQUENCE [LARGE SCALE GENOMIC DNA]</scope>
    <source>
        <strain evidence="2 3">IrR/Munich</strain>
    </source>
</reference>
<feature type="transmembrane region" description="Helical" evidence="1">
    <location>
        <begin position="6"/>
        <end position="27"/>
    </location>
</feature>
<evidence type="ECO:0000256" key="1">
    <source>
        <dbReference type="SAM" id="Phobius"/>
    </source>
</evidence>
<sequence length="43" mass="5003">MSNYILAAYLFTFLVLTILLIASFLNYKSLKNKQNFNAKESKK</sequence>
<dbReference type="KEGG" id="rmc:RMONA_07040"/>
<evidence type="ECO:0000313" key="2">
    <source>
        <dbReference type="EMBL" id="CEO17760.1"/>
    </source>
</evidence>
<dbReference type="AlphaFoldDB" id="A0A0B7J451"/>
<organism evidence="2 3">
    <name type="scientific">Rickettsia monacensis</name>
    <dbReference type="NCBI Taxonomy" id="109232"/>
    <lineage>
        <taxon>Bacteria</taxon>
        <taxon>Pseudomonadati</taxon>
        <taxon>Pseudomonadota</taxon>
        <taxon>Alphaproteobacteria</taxon>
        <taxon>Rickettsiales</taxon>
        <taxon>Rickettsiaceae</taxon>
        <taxon>Rickettsieae</taxon>
        <taxon>Rickettsia</taxon>
        <taxon>spotted fever group</taxon>
    </lineage>
</organism>
<keyword evidence="3" id="KW-1185">Reference proteome</keyword>
<keyword evidence="1" id="KW-1133">Transmembrane helix</keyword>
<dbReference type="HOGENOM" id="CLU_3238903_0_0_5"/>
<keyword evidence="1" id="KW-0472">Membrane</keyword>
<evidence type="ECO:0000313" key="3">
    <source>
        <dbReference type="Proteomes" id="UP000018149"/>
    </source>
</evidence>
<protein>
    <submittedName>
        <fullName evidence="2">Uncharacterized protein</fullName>
    </submittedName>
</protein>
<keyword evidence="1" id="KW-0812">Transmembrane</keyword>
<gene>
    <name evidence="2" type="ORF">RMONA_07040</name>
</gene>
<accession>A0A0B7J451</accession>
<dbReference type="EMBL" id="LN794217">
    <property type="protein sequence ID" value="CEO17760.1"/>
    <property type="molecule type" value="Genomic_DNA"/>
</dbReference>
<dbReference type="Proteomes" id="UP000018149">
    <property type="component" value="Chromosome I"/>
</dbReference>